<dbReference type="eggNOG" id="COG0313">
    <property type="taxonomic scope" value="Bacteria"/>
</dbReference>
<dbReference type="PANTHER" id="PTHR46111">
    <property type="entry name" value="RIBOSOMAL RNA SMALL SUBUNIT METHYLTRANSFERASE I"/>
    <property type="match status" value="1"/>
</dbReference>
<dbReference type="InterPro" id="IPR014776">
    <property type="entry name" value="4pyrrole_Mease_sub2"/>
</dbReference>
<evidence type="ECO:0000256" key="4">
    <source>
        <dbReference type="ARBA" id="ARBA00022679"/>
    </source>
</evidence>
<evidence type="ECO:0000313" key="8">
    <source>
        <dbReference type="EMBL" id="ACV69302.1"/>
    </source>
</evidence>
<sequence length="279" mass="30631">MPSNSPTLWIVATPLGNPGDLSPRAREVLTAVDLVLAEDTRRAGKLFELVGLTGPGFLSFHEHNEQARLQTVLGHLGQGQDAALISDAGTPLVADPGYRLVRACREAGYAVRPVPGPSAPVTALMASGLPPYPFTFLGFLPRKVGQQRQIWRQYGGLPCTIVFFERKSRLVETLAVAASELGSRELCLARELTKTHEEFIITRLDRWASLDREWRGEFTVVIGPAEEQVASTEEARAWLKRASDEGGRPKAIVRSAQEHVPGWSAKALYELLMQLQGKE</sequence>
<comment type="function">
    <text evidence="6">Catalyzes the 2'-O-methylation of the ribose of cytidine 1402 (C1402) in 16S rRNA.</text>
</comment>
<keyword evidence="3 6" id="KW-0489">Methyltransferase</keyword>
<dbReference type="InterPro" id="IPR008189">
    <property type="entry name" value="rRNA_ssu_MeTfrase_I"/>
</dbReference>
<keyword evidence="9" id="KW-1185">Reference proteome</keyword>
<comment type="catalytic activity">
    <reaction evidence="6">
        <text>cytidine(1402) in 16S rRNA + S-adenosyl-L-methionine = 2'-O-methylcytidine(1402) in 16S rRNA + S-adenosyl-L-homocysteine + H(+)</text>
        <dbReference type="Rhea" id="RHEA:42924"/>
        <dbReference type="Rhea" id="RHEA-COMP:10285"/>
        <dbReference type="Rhea" id="RHEA-COMP:10286"/>
        <dbReference type="ChEBI" id="CHEBI:15378"/>
        <dbReference type="ChEBI" id="CHEBI:57856"/>
        <dbReference type="ChEBI" id="CHEBI:59789"/>
        <dbReference type="ChEBI" id="CHEBI:74495"/>
        <dbReference type="ChEBI" id="CHEBI:82748"/>
        <dbReference type="EC" id="2.1.1.198"/>
    </reaction>
</comment>
<dbReference type="CDD" id="cd11648">
    <property type="entry name" value="RsmI"/>
    <property type="match status" value="1"/>
</dbReference>
<dbReference type="GO" id="GO:0005737">
    <property type="term" value="C:cytoplasm"/>
    <property type="evidence" value="ECO:0007669"/>
    <property type="project" value="UniProtKB-SubCell"/>
</dbReference>
<dbReference type="Gene3D" id="3.40.1010.10">
    <property type="entry name" value="Cobalt-precorrin-4 Transmethylase, Domain 1"/>
    <property type="match status" value="1"/>
</dbReference>
<dbReference type="KEGG" id="drt:Dret_2018"/>
<name>C8X4S9_DESRD</name>
<reference evidence="8 9" key="2">
    <citation type="journal article" date="2010" name="Stand. Genomic Sci.">
        <title>Complete genome sequence of Desulfohalobium retbaense type strain (HR(100)).</title>
        <authorList>
            <person name="Spring S."/>
            <person name="Nolan M."/>
            <person name="Lapidus A."/>
            <person name="Glavina Del Rio T."/>
            <person name="Copeland A."/>
            <person name="Tice H."/>
            <person name="Cheng J.F."/>
            <person name="Lucas S."/>
            <person name="Land M."/>
            <person name="Chen F."/>
            <person name="Bruce D."/>
            <person name="Goodwin L."/>
            <person name="Pitluck S."/>
            <person name="Ivanova N."/>
            <person name="Mavromatis K."/>
            <person name="Mikhailova N."/>
            <person name="Pati A."/>
            <person name="Chen A."/>
            <person name="Palaniappan K."/>
            <person name="Hauser L."/>
            <person name="Chang Y.J."/>
            <person name="Jeffries C.D."/>
            <person name="Munk C."/>
            <person name="Kiss H."/>
            <person name="Chain P."/>
            <person name="Han C."/>
            <person name="Brettin T."/>
            <person name="Detter J.C."/>
            <person name="Schuler E."/>
            <person name="Goker M."/>
            <person name="Rohde M."/>
            <person name="Bristow J."/>
            <person name="Eisen J.A."/>
            <person name="Markowitz V."/>
            <person name="Hugenholtz P."/>
            <person name="Kyrpides N.C."/>
            <person name="Klenk H.P."/>
        </authorList>
    </citation>
    <scope>NUCLEOTIDE SEQUENCE [LARGE SCALE GENOMIC DNA]</scope>
    <source>
        <strain evidence="8 9">DSM 5692</strain>
    </source>
</reference>
<evidence type="ECO:0000256" key="2">
    <source>
        <dbReference type="ARBA" id="ARBA00022552"/>
    </source>
</evidence>
<dbReference type="Proteomes" id="UP000001052">
    <property type="component" value="Chromosome"/>
</dbReference>
<dbReference type="EC" id="2.1.1.198" evidence="6"/>
<keyword evidence="2 6" id="KW-0698">rRNA processing</keyword>
<comment type="similarity">
    <text evidence="6">Belongs to the methyltransferase superfamily. RsmI family.</text>
</comment>
<protein>
    <recommendedName>
        <fullName evidence="6">Ribosomal RNA small subunit methyltransferase I</fullName>
        <ecNumber evidence="6">2.1.1.198</ecNumber>
    </recommendedName>
    <alternativeName>
        <fullName evidence="6">16S rRNA 2'-O-ribose C1402 methyltransferase</fullName>
    </alternativeName>
    <alternativeName>
        <fullName evidence="6">rRNA (cytidine-2'-O-)-methyltransferase RsmI</fullName>
    </alternativeName>
</protein>
<dbReference type="HOGENOM" id="CLU_044779_0_0_7"/>
<evidence type="ECO:0000256" key="5">
    <source>
        <dbReference type="ARBA" id="ARBA00022691"/>
    </source>
</evidence>
<dbReference type="InterPro" id="IPR014777">
    <property type="entry name" value="4pyrrole_Mease_sub1"/>
</dbReference>
<feature type="domain" description="Tetrapyrrole methylase" evidence="7">
    <location>
        <begin position="7"/>
        <end position="205"/>
    </location>
</feature>
<dbReference type="EMBL" id="CP001734">
    <property type="protein sequence ID" value="ACV69302.1"/>
    <property type="molecule type" value="Genomic_DNA"/>
</dbReference>
<dbReference type="GO" id="GO:0070677">
    <property type="term" value="F:rRNA (cytosine-2'-O-)-methyltransferase activity"/>
    <property type="evidence" value="ECO:0007669"/>
    <property type="project" value="UniProtKB-UniRule"/>
</dbReference>
<dbReference type="RefSeq" id="WP_015752444.1">
    <property type="nucleotide sequence ID" value="NC_013223.1"/>
</dbReference>
<gene>
    <name evidence="6" type="primary">rsmI</name>
    <name evidence="8" type="ordered locus">Dret_2018</name>
</gene>
<dbReference type="STRING" id="485915.Dret_2018"/>
<dbReference type="PANTHER" id="PTHR46111:SF1">
    <property type="entry name" value="RIBOSOMAL RNA SMALL SUBUNIT METHYLTRANSFERASE I"/>
    <property type="match status" value="1"/>
</dbReference>
<evidence type="ECO:0000256" key="3">
    <source>
        <dbReference type="ARBA" id="ARBA00022603"/>
    </source>
</evidence>
<keyword evidence="1 6" id="KW-0963">Cytoplasm</keyword>
<dbReference type="Gene3D" id="3.30.950.10">
    <property type="entry name" value="Methyltransferase, Cobalt-precorrin-4 Transmethylase, Domain 2"/>
    <property type="match status" value="1"/>
</dbReference>
<evidence type="ECO:0000259" key="7">
    <source>
        <dbReference type="Pfam" id="PF00590"/>
    </source>
</evidence>
<evidence type="ECO:0000313" key="9">
    <source>
        <dbReference type="Proteomes" id="UP000001052"/>
    </source>
</evidence>
<organism evidence="8 9">
    <name type="scientific">Desulfohalobium retbaense (strain ATCC 49708 / DSM 5692 / JCM 16813 / HR100)</name>
    <dbReference type="NCBI Taxonomy" id="485915"/>
    <lineage>
        <taxon>Bacteria</taxon>
        <taxon>Pseudomonadati</taxon>
        <taxon>Thermodesulfobacteriota</taxon>
        <taxon>Desulfovibrionia</taxon>
        <taxon>Desulfovibrionales</taxon>
        <taxon>Desulfohalobiaceae</taxon>
        <taxon>Desulfohalobium</taxon>
    </lineage>
</organism>
<dbReference type="AlphaFoldDB" id="C8X4S9"/>
<dbReference type="Pfam" id="PF00590">
    <property type="entry name" value="TP_methylase"/>
    <property type="match status" value="1"/>
</dbReference>
<reference evidence="9" key="1">
    <citation type="submission" date="2009-09" db="EMBL/GenBank/DDBJ databases">
        <title>The complete chromosome of Desulfohalobium retbaense DSM 5692.</title>
        <authorList>
            <consortium name="US DOE Joint Genome Institute (JGI-PGF)"/>
            <person name="Lucas S."/>
            <person name="Copeland A."/>
            <person name="Lapidus A."/>
            <person name="Glavina del Rio T."/>
            <person name="Dalin E."/>
            <person name="Tice H."/>
            <person name="Bruce D."/>
            <person name="Goodwin L."/>
            <person name="Pitluck S."/>
            <person name="Kyrpides N."/>
            <person name="Mavromatis K."/>
            <person name="Ivanova N."/>
            <person name="Mikhailova N."/>
            <person name="Munk A.C."/>
            <person name="Brettin T."/>
            <person name="Detter J.C."/>
            <person name="Han C."/>
            <person name="Tapia R."/>
            <person name="Larimer F."/>
            <person name="Land M."/>
            <person name="Hauser L."/>
            <person name="Markowitz V."/>
            <person name="Cheng J.-F."/>
            <person name="Hugenholtz P."/>
            <person name="Woyke T."/>
            <person name="Wu D."/>
            <person name="Spring S."/>
            <person name="Klenk H.-P."/>
            <person name="Eisen J.A."/>
        </authorList>
    </citation>
    <scope>NUCLEOTIDE SEQUENCE [LARGE SCALE GENOMIC DNA]</scope>
    <source>
        <strain evidence="9">DSM 5692</strain>
    </source>
</reference>
<dbReference type="OrthoDB" id="9809084at2"/>
<comment type="subcellular location">
    <subcellularLocation>
        <location evidence="6">Cytoplasm</location>
    </subcellularLocation>
</comment>
<dbReference type="InterPro" id="IPR035996">
    <property type="entry name" value="4pyrrol_Methylase_sf"/>
</dbReference>
<keyword evidence="4 6" id="KW-0808">Transferase</keyword>
<proteinExistence type="inferred from homology"/>
<dbReference type="HAMAP" id="MF_01877">
    <property type="entry name" value="16SrRNA_methyltr_I"/>
    <property type="match status" value="1"/>
</dbReference>
<evidence type="ECO:0000256" key="1">
    <source>
        <dbReference type="ARBA" id="ARBA00022490"/>
    </source>
</evidence>
<dbReference type="SUPFAM" id="SSF53790">
    <property type="entry name" value="Tetrapyrrole methylase"/>
    <property type="match status" value="1"/>
</dbReference>
<dbReference type="NCBIfam" id="TIGR00096">
    <property type="entry name" value="16S rRNA (cytidine(1402)-2'-O)-methyltransferase"/>
    <property type="match status" value="1"/>
</dbReference>
<accession>C8X4S9</accession>
<evidence type="ECO:0000256" key="6">
    <source>
        <dbReference type="HAMAP-Rule" id="MF_01877"/>
    </source>
</evidence>
<dbReference type="InterPro" id="IPR000878">
    <property type="entry name" value="4pyrrol_Mease"/>
</dbReference>
<keyword evidence="5 6" id="KW-0949">S-adenosyl-L-methionine</keyword>
<dbReference type="PIRSF" id="PIRSF005917">
    <property type="entry name" value="MTase_YraL"/>
    <property type="match status" value="1"/>
</dbReference>